<evidence type="ECO:0000259" key="1">
    <source>
        <dbReference type="Pfam" id="PF06283"/>
    </source>
</evidence>
<name>A0A1H6DDT3_9ACTN</name>
<dbReference type="Proteomes" id="UP000236754">
    <property type="component" value="Unassembled WGS sequence"/>
</dbReference>
<gene>
    <name evidence="2" type="ORF">SAMN05216223_113185</name>
</gene>
<accession>A0A1H6DDT3</accession>
<dbReference type="AlphaFoldDB" id="A0A1H6DDT3"/>
<evidence type="ECO:0000313" key="3">
    <source>
        <dbReference type="Proteomes" id="UP000236754"/>
    </source>
</evidence>
<sequence length="333" mass="35389">MSTSLSKIRDRLRSRRLTALVAAVLASLAVFTVMTAGGANANQGKGLPYYANGVDPQFGVCRGIDASCNHKWVNFDPAKNGYHVLVFTKTAGPRHADLGPALGPGLDPPLTSANAVQNGMVALGKANGFSVDWTEDTSVFANPATLEKYNAILFFTSRTALDDAAQTSLRIYMEGGGAFIGVHNAFGTEYNWNWYLGLLGNAQLFDHGPLQTGTVSVTAKDPSTKGLPHSWTGEDEWYNLTTDPTGVKVLATVSEKSMPTNPPVGYNGSPGMGSFHPVAWCQYYDGGRAFLTTLGHDAQDWTIGSSYPGAGEFQSLLVNGIKSAMGETSFCTA</sequence>
<protein>
    <recommendedName>
        <fullName evidence="1">ThuA-like domain-containing protein</fullName>
    </recommendedName>
</protein>
<dbReference type="InterPro" id="IPR029062">
    <property type="entry name" value="Class_I_gatase-like"/>
</dbReference>
<proteinExistence type="predicted"/>
<dbReference type="RefSeq" id="WP_200823421.1">
    <property type="nucleotide sequence ID" value="NZ_FNVU01000013.1"/>
</dbReference>
<feature type="domain" description="ThuA-like" evidence="1">
    <location>
        <begin position="84"/>
        <end position="302"/>
    </location>
</feature>
<keyword evidence="3" id="KW-1185">Reference proteome</keyword>
<reference evidence="2 3" key="1">
    <citation type="submission" date="2016-10" db="EMBL/GenBank/DDBJ databases">
        <authorList>
            <person name="de Groot N.N."/>
        </authorList>
    </citation>
    <scope>NUCLEOTIDE SEQUENCE [LARGE SCALE GENOMIC DNA]</scope>
    <source>
        <strain evidence="2 3">CGMCC 4.2023</strain>
    </source>
</reference>
<dbReference type="PANTHER" id="PTHR40469:SF2">
    <property type="entry name" value="GALACTOSE-BINDING DOMAIN-LIKE SUPERFAMILY PROTEIN"/>
    <property type="match status" value="1"/>
</dbReference>
<dbReference type="InterPro" id="IPR029010">
    <property type="entry name" value="ThuA-like"/>
</dbReference>
<dbReference type="SUPFAM" id="SSF52317">
    <property type="entry name" value="Class I glutamine amidotransferase-like"/>
    <property type="match status" value="1"/>
</dbReference>
<evidence type="ECO:0000313" key="2">
    <source>
        <dbReference type="EMBL" id="SEG82686.1"/>
    </source>
</evidence>
<organism evidence="2 3">
    <name type="scientific">Actinacidiphila yanglinensis</name>
    <dbReference type="NCBI Taxonomy" id="310779"/>
    <lineage>
        <taxon>Bacteria</taxon>
        <taxon>Bacillati</taxon>
        <taxon>Actinomycetota</taxon>
        <taxon>Actinomycetes</taxon>
        <taxon>Kitasatosporales</taxon>
        <taxon>Streptomycetaceae</taxon>
        <taxon>Actinacidiphila</taxon>
    </lineage>
</organism>
<dbReference type="Gene3D" id="3.40.50.880">
    <property type="match status" value="1"/>
</dbReference>
<dbReference type="PANTHER" id="PTHR40469">
    <property type="entry name" value="SECRETED GLYCOSYL HYDROLASE"/>
    <property type="match status" value="1"/>
</dbReference>
<dbReference type="Pfam" id="PF06283">
    <property type="entry name" value="ThuA"/>
    <property type="match status" value="1"/>
</dbReference>
<dbReference type="EMBL" id="FNVU01000013">
    <property type="protein sequence ID" value="SEG82686.1"/>
    <property type="molecule type" value="Genomic_DNA"/>
</dbReference>